<protein>
    <submittedName>
        <fullName evidence="1">Uncharacterized protein</fullName>
    </submittedName>
</protein>
<name>A0A0E9R820_ANGAN</name>
<proteinExistence type="predicted"/>
<dbReference type="EMBL" id="GBXM01083655">
    <property type="protein sequence ID" value="JAH24922.1"/>
    <property type="molecule type" value="Transcribed_RNA"/>
</dbReference>
<accession>A0A0E9R820</accession>
<evidence type="ECO:0000313" key="1">
    <source>
        <dbReference type="EMBL" id="JAH24922.1"/>
    </source>
</evidence>
<sequence length="33" mass="3811">MQVCVRVSMYITLHLFGRPLLSKATLQKCISWS</sequence>
<dbReference type="AlphaFoldDB" id="A0A0E9R820"/>
<reference evidence="1" key="2">
    <citation type="journal article" date="2015" name="Fish Shellfish Immunol.">
        <title>Early steps in the European eel (Anguilla anguilla)-Vibrio vulnificus interaction in the gills: Role of the RtxA13 toxin.</title>
        <authorList>
            <person name="Callol A."/>
            <person name="Pajuelo D."/>
            <person name="Ebbesson L."/>
            <person name="Teles M."/>
            <person name="MacKenzie S."/>
            <person name="Amaro C."/>
        </authorList>
    </citation>
    <scope>NUCLEOTIDE SEQUENCE</scope>
</reference>
<reference evidence="1" key="1">
    <citation type="submission" date="2014-11" db="EMBL/GenBank/DDBJ databases">
        <authorList>
            <person name="Amaro Gonzalez C."/>
        </authorList>
    </citation>
    <scope>NUCLEOTIDE SEQUENCE</scope>
</reference>
<organism evidence="1">
    <name type="scientific">Anguilla anguilla</name>
    <name type="common">European freshwater eel</name>
    <name type="synonym">Muraena anguilla</name>
    <dbReference type="NCBI Taxonomy" id="7936"/>
    <lineage>
        <taxon>Eukaryota</taxon>
        <taxon>Metazoa</taxon>
        <taxon>Chordata</taxon>
        <taxon>Craniata</taxon>
        <taxon>Vertebrata</taxon>
        <taxon>Euteleostomi</taxon>
        <taxon>Actinopterygii</taxon>
        <taxon>Neopterygii</taxon>
        <taxon>Teleostei</taxon>
        <taxon>Anguilliformes</taxon>
        <taxon>Anguillidae</taxon>
        <taxon>Anguilla</taxon>
    </lineage>
</organism>